<dbReference type="AlphaFoldDB" id="A0A6B0UM55"/>
<dbReference type="EMBL" id="GIFC01008650">
    <property type="protein sequence ID" value="MXU90733.1"/>
    <property type="molecule type" value="Transcribed_RNA"/>
</dbReference>
<evidence type="ECO:0000256" key="1">
    <source>
        <dbReference type="SAM" id="Phobius"/>
    </source>
</evidence>
<proteinExistence type="predicted"/>
<evidence type="ECO:0000313" key="2">
    <source>
        <dbReference type="EMBL" id="MXU90733.1"/>
    </source>
</evidence>
<name>A0A6B0UM55_IXORI</name>
<protein>
    <submittedName>
        <fullName evidence="2">Uncharacterized protein</fullName>
    </submittedName>
</protein>
<accession>A0A6B0UM55</accession>
<keyword evidence="1" id="KW-0472">Membrane</keyword>
<keyword evidence="1" id="KW-0812">Transmembrane</keyword>
<keyword evidence="1" id="KW-1133">Transmembrane helix</keyword>
<sequence length="117" mass="13141">MAAGSIGSTGQPAWVLPLLCGLGSRNAMWDTSAPTRWRDGLIVQRVQHQCPLLLRGCPASSRSLFSSTWMYRCPNTRGRTCGWRLYWLFFVQFLLCVNFSFFQGVVSSSTKKVPSFV</sequence>
<organism evidence="2">
    <name type="scientific">Ixodes ricinus</name>
    <name type="common">Common tick</name>
    <name type="synonym">Acarus ricinus</name>
    <dbReference type="NCBI Taxonomy" id="34613"/>
    <lineage>
        <taxon>Eukaryota</taxon>
        <taxon>Metazoa</taxon>
        <taxon>Ecdysozoa</taxon>
        <taxon>Arthropoda</taxon>
        <taxon>Chelicerata</taxon>
        <taxon>Arachnida</taxon>
        <taxon>Acari</taxon>
        <taxon>Parasitiformes</taxon>
        <taxon>Ixodida</taxon>
        <taxon>Ixodoidea</taxon>
        <taxon>Ixodidae</taxon>
        <taxon>Ixodinae</taxon>
        <taxon>Ixodes</taxon>
    </lineage>
</organism>
<feature type="transmembrane region" description="Helical" evidence="1">
    <location>
        <begin position="85"/>
        <end position="106"/>
    </location>
</feature>
<reference evidence="2" key="1">
    <citation type="submission" date="2019-12" db="EMBL/GenBank/DDBJ databases">
        <title>An insight into the sialome of adult female Ixodes ricinus ticks feeding for 6 days.</title>
        <authorList>
            <person name="Perner J."/>
            <person name="Ribeiro J.M.C."/>
        </authorList>
    </citation>
    <scope>NUCLEOTIDE SEQUENCE</scope>
    <source>
        <strain evidence="2">Semi-engorged</strain>
        <tissue evidence="2">Salivary glands</tissue>
    </source>
</reference>